<comment type="caution">
    <text evidence="1">The sequence shown here is derived from an EMBL/GenBank/DDBJ whole genome shotgun (WGS) entry which is preliminary data.</text>
</comment>
<reference evidence="2" key="1">
    <citation type="journal article" date="2019" name="Int. J. Syst. Evol. Microbiol.">
        <title>The Global Catalogue of Microorganisms (GCM) 10K type strain sequencing project: providing services to taxonomists for standard genome sequencing and annotation.</title>
        <authorList>
            <consortium name="The Broad Institute Genomics Platform"/>
            <consortium name="The Broad Institute Genome Sequencing Center for Infectious Disease"/>
            <person name="Wu L."/>
            <person name="Ma J."/>
        </authorList>
    </citation>
    <scope>NUCLEOTIDE SEQUENCE [LARGE SCALE GENOMIC DNA]</scope>
    <source>
        <strain evidence="2">CGMCC 4.7643</strain>
    </source>
</reference>
<dbReference type="Proteomes" id="UP001597419">
    <property type="component" value="Unassembled WGS sequence"/>
</dbReference>
<dbReference type="InterPro" id="IPR022536">
    <property type="entry name" value="EspC"/>
</dbReference>
<sequence length="107" mass="11597">MTPPKIHMEPPQIDQAGADLAAVAEEAGRITAALFTSGDNAVRGNNGWQSSPALATCGGNWREHVKALETTTSALAWKVRTSARLYHATDQEAEKRLVEVLQNMGRR</sequence>
<evidence type="ECO:0000313" key="2">
    <source>
        <dbReference type="Proteomes" id="UP001597419"/>
    </source>
</evidence>
<organism evidence="1 2">
    <name type="scientific">Amycolatopsis samaneae</name>
    <dbReference type="NCBI Taxonomy" id="664691"/>
    <lineage>
        <taxon>Bacteria</taxon>
        <taxon>Bacillati</taxon>
        <taxon>Actinomycetota</taxon>
        <taxon>Actinomycetes</taxon>
        <taxon>Pseudonocardiales</taxon>
        <taxon>Pseudonocardiaceae</taxon>
        <taxon>Amycolatopsis</taxon>
    </lineage>
</organism>
<keyword evidence="2" id="KW-1185">Reference proteome</keyword>
<name>A0ABW5GQY0_9PSEU</name>
<accession>A0ABW5GQY0</accession>
<gene>
    <name evidence="1" type="ORF">ACFSYJ_32010</name>
</gene>
<protein>
    <submittedName>
        <fullName evidence="1">Type VII secretion target</fullName>
    </submittedName>
</protein>
<dbReference type="Gene3D" id="1.10.287.1060">
    <property type="entry name" value="ESAT-6-like"/>
    <property type="match status" value="1"/>
</dbReference>
<dbReference type="Pfam" id="PF10824">
    <property type="entry name" value="T7SS_ESX_EspC"/>
    <property type="match status" value="1"/>
</dbReference>
<evidence type="ECO:0000313" key="1">
    <source>
        <dbReference type="EMBL" id="MFD2463275.1"/>
    </source>
</evidence>
<dbReference type="EMBL" id="JBHUKU010000020">
    <property type="protein sequence ID" value="MFD2463275.1"/>
    <property type="molecule type" value="Genomic_DNA"/>
</dbReference>
<proteinExistence type="predicted"/>
<dbReference type="RefSeq" id="WP_345391926.1">
    <property type="nucleotide sequence ID" value="NZ_BAABHG010000005.1"/>
</dbReference>